<dbReference type="GO" id="GO:0003677">
    <property type="term" value="F:DNA binding"/>
    <property type="evidence" value="ECO:0007669"/>
    <property type="project" value="UniProtKB-KW"/>
</dbReference>
<dbReference type="InterPro" id="IPR036397">
    <property type="entry name" value="RNaseH_sf"/>
</dbReference>
<sequence length="768" mass="83831">TELLRGFINTVRSFDPDVIAGFEIQGSSLGYLAERAAVLNIGLLREISRDERRPGAAERQDDEYGRLHASGIHVTGRIVINLWRTLRGELKLQSYTLESCAHAVLRRRLPCFPAKTLARWARGGDSAIGPGVGIAHQRWRAIRHATSRSNITARMMEQLDLVARTAEQARIFGIDFFSVLSRGSQYRVESMLLRLAHTQNYVMISPNKEQVARQPAMECLPLVMEPESKMYDDPVAVLDFQSLYPSMVIAYNLCYSTCMGRVPRDVDGGDGGSLGVAELALPRGLLPSLVNGDGSEAPPGVTCAPNGVMFAPHSARPGVLPRLLTEILDTRVMVKQALKRTPADQRARRRALNARQFGLKLIANVTYGYTAAGFSGRMPMAELADAIVQSGRETLERAIQTVHSNPRWGARVVYGDTDSLFVHMPGRTVEEAHIIGQEIAAAVTAENPPPVVLKLEKVYSPCMLVTKKRYVGHMFETPSQTVPTFDAKGIETVRRDSCPAVVKIMRTSLRLLFASKDLSLVKRYVQSQLSKILAGRVPIREFIFAKEVRLGTYSSANGGQLPPAALVASKALAKDPRGEPKHGERVRYVVTHGQPGARLIDMVFSPGELIESRGSLRLHAEYYCKKQIVPALQRCLGLVGADVPAWLAEVPPPPRATANKRPTLMIGGPAARQGATIDGYYLSRHCAVCGQLTKPPRVVCEDCGDSPMAAATLAWRGAQLEHRLAAMAAICAGCGGGGGGGEIECFSLDCPVYFERMKVDAELDSARH</sequence>
<evidence type="ECO:0000256" key="19">
    <source>
        <dbReference type="ARBA" id="ARBA00066055"/>
    </source>
</evidence>
<dbReference type="GO" id="GO:0008270">
    <property type="term" value="F:zinc ion binding"/>
    <property type="evidence" value="ECO:0007669"/>
    <property type="project" value="UniProtKB-KW"/>
</dbReference>
<dbReference type="SUPFAM" id="SSF53098">
    <property type="entry name" value="Ribonuclease H-like"/>
    <property type="match status" value="1"/>
</dbReference>
<dbReference type="GO" id="GO:0042276">
    <property type="term" value="P:error-prone translesion synthesis"/>
    <property type="evidence" value="ECO:0007669"/>
    <property type="project" value="TreeGrafter"/>
</dbReference>
<reference evidence="24 25" key="1">
    <citation type="journal article" date="2009" name="Science">
        <title>Green evolution and dynamic adaptations revealed by genomes of the marine picoeukaryotes Micromonas.</title>
        <authorList>
            <person name="Worden A.Z."/>
            <person name="Lee J.H."/>
            <person name="Mock T."/>
            <person name="Rouze P."/>
            <person name="Simmons M.P."/>
            <person name="Aerts A.L."/>
            <person name="Allen A.E."/>
            <person name="Cuvelier M.L."/>
            <person name="Derelle E."/>
            <person name="Everett M.V."/>
            <person name="Foulon E."/>
            <person name="Grimwood J."/>
            <person name="Gundlach H."/>
            <person name="Henrissat B."/>
            <person name="Napoli C."/>
            <person name="McDonald S.M."/>
            <person name="Parker M.S."/>
            <person name="Rombauts S."/>
            <person name="Salamov A."/>
            <person name="Von Dassow P."/>
            <person name="Badger J.H."/>
            <person name="Coutinho P.M."/>
            <person name="Demir E."/>
            <person name="Dubchak I."/>
            <person name="Gentemann C."/>
            <person name="Eikrem W."/>
            <person name="Gready J.E."/>
            <person name="John U."/>
            <person name="Lanier W."/>
            <person name="Lindquist E.A."/>
            <person name="Lucas S."/>
            <person name="Mayer K.F."/>
            <person name="Moreau H."/>
            <person name="Not F."/>
            <person name="Otillar R."/>
            <person name="Panaud O."/>
            <person name="Pangilinan J."/>
            <person name="Paulsen I."/>
            <person name="Piegu B."/>
            <person name="Poliakov A."/>
            <person name="Robbens S."/>
            <person name="Schmutz J."/>
            <person name="Toulza E."/>
            <person name="Wyss T."/>
            <person name="Zelensky A."/>
            <person name="Zhou K."/>
            <person name="Armbrust E.V."/>
            <person name="Bhattacharya D."/>
            <person name="Goodenough U.W."/>
            <person name="Van de Peer Y."/>
            <person name="Grigoriev I.V."/>
        </authorList>
    </citation>
    <scope>NUCLEOTIDE SEQUENCE [LARGE SCALE GENOMIC DNA]</scope>
    <source>
        <strain evidence="25">RCC299 / NOUM17</strain>
    </source>
</reference>
<dbReference type="GO" id="GO:0005634">
    <property type="term" value="C:nucleus"/>
    <property type="evidence" value="ECO:0007669"/>
    <property type="project" value="UniProtKB-SubCell"/>
</dbReference>
<dbReference type="InterPro" id="IPR012337">
    <property type="entry name" value="RNaseH-like_sf"/>
</dbReference>
<dbReference type="GO" id="GO:0016035">
    <property type="term" value="C:zeta DNA polymerase complex"/>
    <property type="evidence" value="ECO:0007669"/>
    <property type="project" value="InterPro"/>
</dbReference>
<keyword evidence="15 20" id="KW-0238">DNA-binding</keyword>
<comment type="subcellular location">
    <subcellularLocation>
        <location evidence="2 20">Nucleus</location>
    </subcellularLocation>
</comment>
<dbReference type="PANTHER" id="PTHR45812">
    <property type="entry name" value="DNA POLYMERASE ZETA CATALYTIC SUBUNIT"/>
    <property type="match status" value="1"/>
</dbReference>
<evidence type="ECO:0000256" key="14">
    <source>
        <dbReference type="ARBA" id="ARBA00023014"/>
    </source>
</evidence>
<keyword evidence="8 20" id="KW-0479">Metal-binding</keyword>
<dbReference type="InterPro" id="IPR006134">
    <property type="entry name" value="DNA-dir_DNA_pol_B_multi_dom"/>
</dbReference>
<evidence type="ECO:0000256" key="20">
    <source>
        <dbReference type="RuleBase" id="RU000442"/>
    </source>
</evidence>
<dbReference type="FunFam" id="1.10.132.60:FF:000007">
    <property type="entry name" value="DNA polymerase"/>
    <property type="match status" value="1"/>
</dbReference>
<dbReference type="InterPro" id="IPR025687">
    <property type="entry name" value="Znf-C4pol"/>
</dbReference>
<dbReference type="Gene3D" id="1.10.132.60">
    <property type="entry name" value="DNA polymerase family B, C-terminal domain"/>
    <property type="match status" value="1"/>
</dbReference>
<protein>
    <recommendedName>
        <fullName evidence="20">DNA polymerase</fullName>
        <ecNumber evidence="20">2.7.7.7</ecNumber>
    </recommendedName>
</protein>
<gene>
    <name evidence="24" type="ORF">MICPUN_75058</name>
</gene>
<keyword evidence="11 20" id="KW-0862">Zinc</keyword>
<feature type="domain" description="DNA-directed DNA polymerase family B multifunctional" evidence="21">
    <location>
        <begin position="176"/>
        <end position="636"/>
    </location>
</feature>
<dbReference type="KEGG" id="mis:MICPUN_75058"/>
<dbReference type="CDD" id="cd05778">
    <property type="entry name" value="DNA_polB_zeta_exo"/>
    <property type="match status" value="1"/>
</dbReference>
<keyword evidence="7 20" id="KW-0235">DNA replication</keyword>
<dbReference type="Pfam" id="PF03104">
    <property type="entry name" value="DNA_pol_B_exo1"/>
    <property type="match status" value="1"/>
</dbReference>
<keyword evidence="14 20" id="KW-0411">Iron-sulfur</keyword>
<dbReference type="RefSeq" id="XP_002505376.1">
    <property type="nucleotide sequence ID" value="XM_002505330.1"/>
</dbReference>
<keyword evidence="16" id="KW-0234">DNA repair</keyword>
<dbReference type="Gene3D" id="1.10.287.690">
    <property type="entry name" value="Helix hairpin bin"/>
    <property type="match status" value="1"/>
</dbReference>
<evidence type="ECO:0000259" key="21">
    <source>
        <dbReference type="Pfam" id="PF00136"/>
    </source>
</evidence>
<evidence type="ECO:0000256" key="18">
    <source>
        <dbReference type="ARBA" id="ARBA00049244"/>
    </source>
</evidence>
<dbReference type="GO" id="GO:0003887">
    <property type="term" value="F:DNA-directed DNA polymerase activity"/>
    <property type="evidence" value="ECO:0007669"/>
    <property type="project" value="UniProtKB-KW"/>
</dbReference>
<dbReference type="InParanoid" id="C1EFP4"/>
<dbReference type="EMBL" id="CP001331">
    <property type="protein sequence ID" value="ACO66634.1"/>
    <property type="molecule type" value="Genomic_DNA"/>
</dbReference>
<evidence type="ECO:0000256" key="9">
    <source>
        <dbReference type="ARBA" id="ARBA00022763"/>
    </source>
</evidence>
<dbReference type="CDD" id="cd05534">
    <property type="entry name" value="POLBc_zeta"/>
    <property type="match status" value="1"/>
</dbReference>
<evidence type="ECO:0000256" key="3">
    <source>
        <dbReference type="ARBA" id="ARBA00005755"/>
    </source>
</evidence>
<comment type="catalytic activity">
    <reaction evidence="18 20">
        <text>DNA(n) + a 2'-deoxyribonucleoside 5'-triphosphate = DNA(n+1) + diphosphate</text>
        <dbReference type="Rhea" id="RHEA:22508"/>
        <dbReference type="Rhea" id="RHEA-COMP:17339"/>
        <dbReference type="Rhea" id="RHEA-COMP:17340"/>
        <dbReference type="ChEBI" id="CHEBI:33019"/>
        <dbReference type="ChEBI" id="CHEBI:61560"/>
        <dbReference type="ChEBI" id="CHEBI:173112"/>
        <dbReference type="EC" id="2.7.7.7"/>
    </reaction>
</comment>
<dbReference type="GO" id="GO:0006260">
    <property type="term" value="P:DNA replication"/>
    <property type="evidence" value="ECO:0007669"/>
    <property type="project" value="UniProtKB-KW"/>
</dbReference>
<keyword evidence="10 20" id="KW-0863">Zinc-finger</keyword>
<dbReference type="InterPro" id="IPR030559">
    <property type="entry name" value="PolZ_Rev3"/>
</dbReference>
<dbReference type="SUPFAM" id="SSF56672">
    <property type="entry name" value="DNA/RNA polymerases"/>
    <property type="match status" value="1"/>
</dbReference>
<dbReference type="OrthoDB" id="2414538at2759"/>
<evidence type="ECO:0000256" key="12">
    <source>
        <dbReference type="ARBA" id="ARBA00022932"/>
    </source>
</evidence>
<dbReference type="InterPro" id="IPR023211">
    <property type="entry name" value="DNA_pol_palm_dom_sf"/>
</dbReference>
<evidence type="ECO:0000256" key="4">
    <source>
        <dbReference type="ARBA" id="ARBA00022485"/>
    </source>
</evidence>
<dbReference type="InterPro" id="IPR043502">
    <property type="entry name" value="DNA/RNA_pol_sf"/>
</dbReference>
<organism evidence="24 25">
    <name type="scientific">Micromonas commoda (strain RCC299 / NOUM17 / CCMP2709)</name>
    <name type="common">Picoplanktonic green alga</name>
    <dbReference type="NCBI Taxonomy" id="296587"/>
    <lineage>
        <taxon>Eukaryota</taxon>
        <taxon>Viridiplantae</taxon>
        <taxon>Chlorophyta</taxon>
        <taxon>Mamiellophyceae</taxon>
        <taxon>Mamiellales</taxon>
        <taxon>Mamiellaceae</taxon>
        <taxon>Micromonas</taxon>
    </lineage>
</organism>
<dbReference type="AlphaFoldDB" id="C1EFP4"/>
<evidence type="ECO:0000256" key="13">
    <source>
        <dbReference type="ARBA" id="ARBA00023004"/>
    </source>
</evidence>
<dbReference type="PROSITE" id="PS00116">
    <property type="entry name" value="DNA_POLYMERASE_B"/>
    <property type="match status" value="1"/>
</dbReference>
<keyword evidence="25" id="KW-1185">Reference proteome</keyword>
<dbReference type="Gene3D" id="3.90.1600.10">
    <property type="entry name" value="Palm domain of DNA polymerase"/>
    <property type="match status" value="1"/>
</dbReference>
<evidence type="ECO:0000256" key="5">
    <source>
        <dbReference type="ARBA" id="ARBA00022679"/>
    </source>
</evidence>
<evidence type="ECO:0000256" key="10">
    <source>
        <dbReference type="ARBA" id="ARBA00022771"/>
    </source>
</evidence>
<dbReference type="EC" id="2.7.7.7" evidence="20"/>
<dbReference type="Gene3D" id="3.30.420.10">
    <property type="entry name" value="Ribonuclease H-like superfamily/Ribonuclease H"/>
    <property type="match status" value="1"/>
</dbReference>
<evidence type="ECO:0000256" key="2">
    <source>
        <dbReference type="ARBA" id="ARBA00004123"/>
    </source>
</evidence>
<comment type="cofactor">
    <cofactor evidence="1 20">
        <name>[4Fe-4S] cluster</name>
        <dbReference type="ChEBI" id="CHEBI:49883"/>
    </cofactor>
</comment>
<evidence type="ECO:0000256" key="7">
    <source>
        <dbReference type="ARBA" id="ARBA00022705"/>
    </source>
</evidence>
<keyword evidence="17 20" id="KW-0539">Nucleus</keyword>
<keyword evidence="9" id="KW-0227">DNA damage</keyword>
<dbReference type="InterPro" id="IPR042087">
    <property type="entry name" value="DNA_pol_B_thumb"/>
</dbReference>
<evidence type="ECO:0000259" key="22">
    <source>
        <dbReference type="Pfam" id="PF03104"/>
    </source>
</evidence>
<keyword evidence="6 20" id="KW-0548">Nucleotidyltransferase</keyword>
<feature type="non-terminal residue" evidence="24">
    <location>
        <position position="1"/>
    </location>
</feature>
<evidence type="ECO:0000256" key="6">
    <source>
        <dbReference type="ARBA" id="ARBA00022695"/>
    </source>
</evidence>
<keyword evidence="5 20" id="KW-0808">Transferase</keyword>
<evidence type="ECO:0000256" key="8">
    <source>
        <dbReference type="ARBA" id="ARBA00022723"/>
    </source>
</evidence>
<dbReference type="SMART" id="SM00486">
    <property type="entry name" value="POLBc"/>
    <property type="match status" value="1"/>
</dbReference>
<keyword evidence="4 20" id="KW-0004">4Fe-4S</keyword>
<evidence type="ECO:0000256" key="16">
    <source>
        <dbReference type="ARBA" id="ARBA00023204"/>
    </source>
</evidence>
<dbReference type="PRINTS" id="PR00106">
    <property type="entry name" value="DNAPOLB"/>
</dbReference>
<feature type="domain" description="DNA-directed DNA polymerase family B exonuclease" evidence="22">
    <location>
        <begin position="2"/>
        <end position="99"/>
    </location>
</feature>
<evidence type="ECO:0000256" key="15">
    <source>
        <dbReference type="ARBA" id="ARBA00023125"/>
    </source>
</evidence>
<evidence type="ECO:0000259" key="23">
    <source>
        <dbReference type="Pfam" id="PF14260"/>
    </source>
</evidence>
<dbReference type="FunFam" id="1.10.287.690:FF:000002">
    <property type="entry name" value="DNA polymerase zeta"/>
    <property type="match status" value="1"/>
</dbReference>
<name>C1EFP4_MICCC</name>
<evidence type="ECO:0000256" key="11">
    <source>
        <dbReference type="ARBA" id="ARBA00022833"/>
    </source>
</evidence>
<dbReference type="Pfam" id="PF14260">
    <property type="entry name" value="zf-C4pol"/>
    <property type="match status" value="1"/>
</dbReference>
<feature type="domain" description="C4-type zinc-finger of DNA polymerase delta" evidence="23">
    <location>
        <begin position="686"/>
        <end position="756"/>
    </location>
</feature>
<keyword evidence="12 20" id="KW-0239">DNA-directed DNA polymerase</keyword>
<keyword evidence="13 20" id="KW-0408">Iron</keyword>
<comment type="similarity">
    <text evidence="3 20">Belongs to the DNA polymerase type-B family.</text>
</comment>
<dbReference type="GO" id="GO:0000166">
    <property type="term" value="F:nucleotide binding"/>
    <property type="evidence" value="ECO:0007669"/>
    <property type="project" value="InterPro"/>
</dbReference>
<comment type="subunit">
    <text evidence="19">Forms DNA polymerase zeta with REV7.</text>
</comment>
<evidence type="ECO:0000256" key="17">
    <source>
        <dbReference type="ARBA" id="ARBA00023242"/>
    </source>
</evidence>
<proteinExistence type="inferred from homology"/>
<dbReference type="Pfam" id="PF00136">
    <property type="entry name" value="DNA_pol_B"/>
    <property type="match status" value="1"/>
</dbReference>
<evidence type="ECO:0000313" key="24">
    <source>
        <dbReference type="EMBL" id="ACO66634.1"/>
    </source>
</evidence>
<accession>C1EFP4</accession>
<dbReference type="Proteomes" id="UP000002009">
    <property type="component" value="Chromosome 13"/>
</dbReference>
<dbReference type="InterPro" id="IPR017964">
    <property type="entry name" value="DNA-dir_DNA_pol_B_CS"/>
</dbReference>
<dbReference type="STRING" id="296587.C1EFP4"/>
<dbReference type="PANTHER" id="PTHR45812:SF1">
    <property type="entry name" value="DNA POLYMERASE ZETA CATALYTIC SUBUNIT"/>
    <property type="match status" value="1"/>
</dbReference>
<dbReference type="GeneID" id="8248558"/>
<dbReference type="InterPro" id="IPR006172">
    <property type="entry name" value="DNA-dir_DNA_pol_B"/>
</dbReference>
<dbReference type="InterPro" id="IPR006133">
    <property type="entry name" value="DNA-dir_DNA_pol_B_exonuc"/>
</dbReference>
<dbReference type="eggNOG" id="KOG0968">
    <property type="taxonomic scope" value="Eukaryota"/>
</dbReference>
<dbReference type="OMA" id="NAQYYIT"/>
<evidence type="ECO:0000256" key="1">
    <source>
        <dbReference type="ARBA" id="ARBA00001966"/>
    </source>
</evidence>
<evidence type="ECO:0000313" key="25">
    <source>
        <dbReference type="Proteomes" id="UP000002009"/>
    </source>
</evidence>
<dbReference type="GO" id="GO:0000724">
    <property type="term" value="P:double-strand break repair via homologous recombination"/>
    <property type="evidence" value="ECO:0007669"/>
    <property type="project" value="TreeGrafter"/>
</dbReference>
<dbReference type="GO" id="GO:0051539">
    <property type="term" value="F:4 iron, 4 sulfur cluster binding"/>
    <property type="evidence" value="ECO:0007669"/>
    <property type="project" value="UniProtKB-KW"/>
</dbReference>